<dbReference type="AlphaFoldDB" id="A0A9J6C6I8"/>
<name>A0A9J6C6I8_POLVA</name>
<evidence type="ECO:0000313" key="3">
    <source>
        <dbReference type="Proteomes" id="UP001107558"/>
    </source>
</evidence>
<accession>A0A9J6C6I8</accession>
<proteinExistence type="predicted"/>
<comment type="caution">
    <text evidence="2">The sequence shown here is derived from an EMBL/GenBank/DDBJ whole genome shotgun (WGS) entry which is preliminary data.</text>
</comment>
<organism evidence="2 3">
    <name type="scientific">Polypedilum vanderplanki</name>
    <name type="common">Sleeping chironomid midge</name>
    <dbReference type="NCBI Taxonomy" id="319348"/>
    <lineage>
        <taxon>Eukaryota</taxon>
        <taxon>Metazoa</taxon>
        <taxon>Ecdysozoa</taxon>
        <taxon>Arthropoda</taxon>
        <taxon>Hexapoda</taxon>
        <taxon>Insecta</taxon>
        <taxon>Pterygota</taxon>
        <taxon>Neoptera</taxon>
        <taxon>Endopterygota</taxon>
        <taxon>Diptera</taxon>
        <taxon>Nematocera</taxon>
        <taxon>Chironomoidea</taxon>
        <taxon>Chironomidae</taxon>
        <taxon>Chironominae</taxon>
        <taxon>Polypedilum</taxon>
        <taxon>Polypedilum</taxon>
    </lineage>
</organism>
<protein>
    <submittedName>
        <fullName evidence="2">Uncharacterized protein</fullName>
    </submittedName>
</protein>
<keyword evidence="3" id="KW-1185">Reference proteome</keyword>
<reference evidence="2" key="1">
    <citation type="submission" date="2021-03" db="EMBL/GenBank/DDBJ databases">
        <title>Chromosome level genome of the anhydrobiotic midge Polypedilum vanderplanki.</title>
        <authorList>
            <person name="Yoshida Y."/>
            <person name="Kikawada T."/>
            <person name="Gusev O."/>
        </authorList>
    </citation>
    <scope>NUCLEOTIDE SEQUENCE</scope>
    <source>
        <strain evidence="2">NIAS01</strain>
        <tissue evidence="2">Whole body or cell culture</tissue>
    </source>
</reference>
<dbReference type="Proteomes" id="UP001107558">
    <property type="component" value="Chromosome 2"/>
</dbReference>
<evidence type="ECO:0000256" key="1">
    <source>
        <dbReference type="SAM" id="MobiDB-lite"/>
    </source>
</evidence>
<sequence length="185" mass="21718">MTTNNQNANITRTLSSASPLNTTYHNSLRKMKNDDKCFYRNHSLKRSFKKINNDSSYTHQFPPQHHCTIELKTKAASCLHLFHKNTPVMLTTFKNQQQQQIDSNDQQKTNEFLWHYQLSQCDLSKKIKASSHCNLNILRNHHQHHHLQQQHELHNVNNHCNSNSINPLIATETRFHNSLENQTTL</sequence>
<evidence type="ECO:0000313" key="2">
    <source>
        <dbReference type="EMBL" id="KAG5677549.1"/>
    </source>
</evidence>
<dbReference type="EMBL" id="JADBJN010000002">
    <property type="protein sequence ID" value="KAG5677549.1"/>
    <property type="molecule type" value="Genomic_DNA"/>
</dbReference>
<feature type="region of interest" description="Disordered" evidence="1">
    <location>
        <begin position="1"/>
        <end position="22"/>
    </location>
</feature>
<gene>
    <name evidence="2" type="ORF">PVAND_007300</name>
</gene>